<keyword evidence="2" id="KW-0812">Transmembrane</keyword>
<sequence length="411" mass="45239">MNISLLLLIFSILLSPVYLWPSGLPQLSHVVALIPVASLCLRGAALKLSPSQHGLLFALYALTVNIIVFVFHRDPKSLYSAAYYVFNWGVWCAVVAGAMSTSGDRFLRGVRLALWAGLLVQLLVIVTGVWSKFKEQRPTGTFNDPNQLSHWVVWAVAFLMAEAWLLRRRLTDGALALMLGGTLVFLSGSRSGTLGILVALLAYALLVISSIRGERTMFRLYGAAVAAVVITIIGLLWSDTLRAALAAYSHNAVERLLATDVTFELEARGYDRLYKFPQWIVTGSGEGAGWRWFMKCWYTAEIHSTPANLLFAYGIPGTILFGLFWFLQWRSLPGVAIKLLALAPFAYSIGTYSLRNWSVWIGMALFYGLSLRVRGGAVLEPPAAVPRRGLAKPARALRPGRPAAHASRESR</sequence>
<dbReference type="RefSeq" id="WP_165108504.1">
    <property type="nucleotide sequence ID" value="NZ_JAAKYA010000082.1"/>
</dbReference>
<comment type="caution">
    <text evidence="3">The sequence shown here is derived from an EMBL/GenBank/DDBJ whole genome shotgun (WGS) entry which is preliminary data.</text>
</comment>
<keyword evidence="4" id="KW-1185">Reference proteome</keyword>
<dbReference type="PANTHER" id="PTHR37422">
    <property type="entry name" value="TEICHURONIC ACID BIOSYNTHESIS PROTEIN TUAE"/>
    <property type="match status" value="1"/>
</dbReference>
<evidence type="ECO:0000313" key="3">
    <source>
        <dbReference type="EMBL" id="NGO40178.1"/>
    </source>
</evidence>
<feature type="compositionally biased region" description="Low complexity" evidence="1">
    <location>
        <begin position="391"/>
        <end position="405"/>
    </location>
</feature>
<dbReference type="AlphaFoldDB" id="A0A6M1RJD6"/>
<evidence type="ECO:0000256" key="2">
    <source>
        <dbReference type="SAM" id="Phobius"/>
    </source>
</evidence>
<keyword evidence="2" id="KW-0472">Membrane</keyword>
<evidence type="ECO:0000256" key="1">
    <source>
        <dbReference type="SAM" id="MobiDB-lite"/>
    </source>
</evidence>
<feature type="region of interest" description="Disordered" evidence="1">
    <location>
        <begin position="390"/>
        <end position="411"/>
    </location>
</feature>
<organism evidence="3 4">
    <name type="scientific">Limisphaera ngatamarikiensis</name>
    <dbReference type="NCBI Taxonomy" id="1324935"/>
    <lineage>
        <taxon>Bacteria</taxon>
        <taxon>Pseudomonadati</taxon>
        <taxon>Verrucomicrobiota</taxon>
        <taxon>Verrucomicrobiia</taxon>
        <taxon>Limisphaerales</taxon>
        <taxon>Limisphaeraceae</taxon>
        <taxon>Limisphaera</taxon>
    </lineage>
</organism>
<dbReference type="EMBL" id="JAAKYA010000082">
    <property type="protein sequence ID" value="NGO40178.1"/>
    <property type="molecule type" value="Genomic_DNA"/>
</dbReference>
<feature type="transmembrane region" description="Helical" evidence="2">
    <location>
        <begin position="55"/>
        <end position="72"/>
    </location>
</feature>
<proteinExistence type="predicted"/>
<evidence type="ECO:0008006" key="5">
    <source>
        <dbReference type="Google" id="ProtNLM"/>
    </source>
</evidence>
<dbReference type="Proteomes" id="UP000477311">
    <property type="component" value="Unassembled WGS sequence"/>
</dbReference>
<feature type="transmembrane region" description="Helical" evidence="2">
    <location>
        <begin position="194"/>
        <end position="211"/>
    </location>
</feature>
<keyword evidence="2" id="KW-1133">Transmembrane helix</keyword>
<feature type="transmembrane region" description="Helical" evidence="2">
    <location>
        <begin position="148"/>
        <end position="166"/>
    </location>
</feature>
<dbReference type="InterPro" id="IPR051533">
    <property type="entry name" value="WaaL-like"/>
</dbReference>
<evidence type="ECO:0000313" key="4">
    <source>
        <dbReference type="Proteomes" id="UP000477311"/>
    </source>
</evidence>
<feature type="transmembrane region" description="Helical" evidence="2">
    <location>
        <begin position="310"/>
        <end position="328"/>
    </location>
</feature>
<reference evidence="3 4" key="1">
    <citation type="submission" date="2020-02" db="EMBL/GenBank/DDBJ databases">
        <title>Draft genome sequence of Limisphaera ngatamarikiensis NGM72.4T, a thermophilic Verrucomicrobia grouped in subdivision 3.</title>
        <authorList>
            <person name="Carere C.R."/>
            <person name="Steen J."/>
            <person name="Hugenholtz P."/>
            <person name="Stott M.B."/>
        </authorList>
    </citation>
    <scope>NUCLEOTIDE SEQUENCE [LARGE SCALE GENOMIC DNA]</scope>
    <source>
        <strain evidence="3 4">NGM72.4</strain>
    </source>
</reference>
<protein>
    <recommendedName>
        <fullName evidence="5">O-antigen ligase family protein</fullName>
    </recommendedName>
</protein>
<name>A0A6M1RJD6_9BACT</name>
<dbReference type="PANTHER" id="PTHR37422:SF13">
    <property type="entry name" value="LIPOPOLYSACCHARIDE BIOSYNTHESIS PROTEIN PA4999-RELATED"/>
    <property type="match status" value="1"/>
</dbReference>
<feature type="transmembrane region" description="Helical" evidence="2">
    <location>
        <begin position="112"/>
        <end position="133"/>
    </location>
</feature>
<gene>
    <name evidence="3" type="ORF">G4L39_12350</name>
</gene>
<feature type="transmembrane region" description="Helical" evidence="2">
    <location>
        <begin position="78"/>
        <end position="100"/>
    </location>
</feature>
<accession>A0A6M1RJD6</accession>
<feature type="transmembrane region" description="Helical" evidence="2">
    <location>
        <begin position="218"/>
        <end position="237"/>
    </location>
</feature>
<feature type="transmembrane region" description="Helical" evidence="2">
    <location>
        <begin position="335"/>
        <end position="354"/>
    </location>
</feature>